<evidence type="ECO:0000256" key="8">
    <source>
        <dbReference type="ARBA" id="ARBA00023002"/>
    </source>
</evidence>
<dbReference type="Pfam" id="PF03447">
    <property type="entry name" value="NAD_binding_3"/>
    <property type="match status" value="1"/>
</dbReference>
<feature type="domain" description="Homoserine dehydrogenase catalytic" evidence="12">
    <location>
        <begin position="150"/>
        <end position="322"/>
    </location>
</feature>
<dbReference type="GO" id="GO:0009088">
    <property type="term" value="P:threonine biosynthetic process"/>
    <property type="evidence" value="ECO:0007669"/>
    <property type="project" value="UniProtKB-UniPathway"/>
</dbReference>
<dbReference type="GO" id="GO:0050661">
    <property type="term" value="F:NADP binding"/>
    <property type="evidence" value="ECO:0007669"/>
    <property type="project" value="InterPro"/>
</dbReference>
<dbReference type="InterPro" id="IPR005106">
    <property type="entry name" value="Asp/hSer_DH_NAD-bd"/>
</dbReference>
<dbReference type="SUPFAM" id="SSF55347">
    <property type="entry name" value="Glyceraldehyde-3-phosphate dehydrogenase-like, C-terminal domain"/>
    <property type="match status" value="1"/>
</dbReference>
<dbReference type="EMBL" id="FWYE01000002">
    <property type="protein sequence ID" value="SMD30927.1"/>
    <property type="molecule type" value="Genomic_DNA"/>
</dbReference>
<dbReference type="InterPro" id="IPR036291">
    <property type="entry name" value="NAD(P)-bd_dom_sf"/>
</dbReference>
<keyword evidence="11" id="KW-0521">NADP</keyword>
<dbReference type="SUPFAM" id="SSF51735">
    <property type="entry name" value="NAD(P)-binding Rossmann-fold domains"/>
    <property type="match status" value="1"/>
</dbReference>
<evidence type="ECO:0000256" key="2">
    <source>
        <dbReference type="ARBA" id="ARBA00005062"/>
    </source>
</evidence>
<evidence type="ECO:0000256" key="11">
    <source>
        <dbReference type="PIRSR" id="PIRSR036497-2"/>
    </source>
</evidence>
<reference evidence="14" key="2">
    <citation type="submission" date="2004-02" db="EMBL/GenBank/DDBJ databases">
        <authorList>
            <person name="Fuetterer O."/>
            <person name="Angelov A."/>
            <person name="Liesegang H."/>
            <person name="Gottschalk G."/>
            <person name="Schleper C."/>
            <person name="Schepers B."/>
            <person name="Dock C."/>
            <person name="Antranikian G."/>
            <person name="Liebl W."/>
        </authorList>
    </citation>
    <scope>NUCLEOTIDE SEQUENCE</scope>
    <source>
        <strain evidence="14">DSM 9790</strain>
    </source>
</reference>
<dbReference type="UniPathway" id="UPA00050">
    <property type="reaction ID" value="UER00063"/>
</dbReference>
<evidence type="ECO:0000256" key="10">
    <source>
        <dbReference type="PIRSR" id="PIRSR036497-1"/>
    </source>
</evidence>
<sequence length="328" mass="36632">MRISIIGLGHIGLSVLDIIKSRNDDYRKNNNGISIVSASDSKLTLYNENGLDPGKIINYKKSKRLEEIDYEKIKFDEIFEIKPDVIVDVSPATKDGIRGKNLYINAFEHGIDIVTANKAPLALHWHDIMDSASKNRRIIRYEASVGGGVPLFNLRQFCTMSSRIINFTGLVSSTINYVLNQELSGVGFLDAVKIAQNMGIAETDYSDDTMGLDSARKTVILANSLFNKDITLRDVTYDGIENIDISSMDNEKVYRVVAMIENNGGFHAESKIRAFSRNDFLGMISPLSMAYSMETDINDNINIFENHDGPLQTAAQVVNDVMLLKYKI</sequence>
<dbReference type="Gene3D" id="3.30.360.10">
    <property type="entry name" value="Dihydrodipicolinate Reductase, domain 2"/>
    <property type="match status" value="1"/>
</dbReference>
<dbReference type="UniPathway" id="UPA00051">
    <property type="reaction ID" value="UER00465"/>
</dbReference>
<feature type="domain" description="Aspartate/homoserine dehydrogenase NAD-binding" evidence="13">
    <location>
        <begin position="7"/>
        <end position="142"/>
    </location>
</feature>
<comment type="pathway">
    <text evidence="2">Amino-acid biosynthesis; L-methionine biosynthesis via de novo pathway; L-homoserine from L-aspartate: step 3/3.</text>
</comment>
<dbReference type="NCBIfam" id="NF005002">
    <property type="entry name" value="PRK06392.1"/>
    <property type="match status" value="1"/>
</dbReference>
<keyword evidence="6" id="KW-0028">Amino-acid biosynthesis</keyword>
<evidence type="ECO:0000256" key="3">
    <source>
        <dbReference type="ARBA" id="ARBA00006753"/>
    </source>
</evidence>
<dbReference type="InParanoid" id="Q6KZ50"/>
<dbReference type="Gene3D" id="3.40.50.720">
    <property type="entry name" value="NAD(P)-binding Rossmann-like Domain"/>
    <property type="match status" value="1"/>
</dbReference>
<evidence type="ECO:0000313" key="17">
    <source>
        <dbReference type="Proteomes" id="UP000192315"/>
    </source>
</evidence>
<keyword evidence="8 14" id="KW-0560">Oxidoreductase</keyword>
<dbReference type="Proteomes" id="UP000000438">
    <property type="component" value="Chromosome"/>
</dbReference>
<dbReference type="FunCoup" id="Q6KZ50">
    <property type="interactions" value="201"/>
</dbReference>
<dbReference type="eggNOG" id="arCOG01351">
    <property type="taxonomic scope" value="Archaea"/>
</dbReference>
<dbReference type="PIRSF" id="PIRSF036497">
    <property type="entry name" value="HDH_short"/>
    <property type="match status" value="1"/>
</dbReference>
<dbReference type="PANTHER" id="PTHR43331:SF1">
    <property type="entry name" value="HOMOSERINE DEHYDROGENASE"/>
    <property type="match status" value="1"/>
</dbReference>
<evidence type="ECO:0000256" key="5">
    <source>
        <dbReference type="ARBA" id="ARBA00013376"/>
    </source>
</evidence>
<dbReference type="RefSeq" id="WP_011178218.1">
    <property type="nucleotide sequence ID" value="NC_005877.1"/>
</dbReference>
<dbReference type="InterPro" id="IPR022697">
    <property type="entry name" value="HDH_short"/>
</dbReference>
<organism evidence="14 16">
    <name type="scientific">Picrophilus torridus (strain ATCC 700027 / DSM 9790 / JCM 10055 / NBRC 100828 / KAW 2/3)</name>
    <dbReference type="NCBI Taxonomy" id="1122961"/>
    <lineage>
        <taxon>Archaea</taxon>
        <taxon>Methanobacteriati</taxon>
        <taxon>Thermoplasmatota</taxon>
        <taxon>Thermoplasmata</taxon>
        <taxon>Thermoplasmatales</taxon>
        <taxon>Picrophilaceae</taxon>
        <taxon>Picrophilus</taxon>
    </lineage>
</organism>
<dbReference type="GeneID" id="2844168"/>
<reference evidence="15 17" key="3">
    <citation type="submission" date="2017-04" db="EMBL/GenBank/DDBJ databases">
        <authorList>
            <person name="Varghese N."/>
            <person name="Submissions S."/>
        </authorList>
    </citation>
    <scope>NUCLEOTIDE SEQUENCE [LARGE SCALE GENOMIC DNA]</scope>
    <source>
        <strain evidence="15 17">DSM 9789</strain>
    </source>
</reference>
<dbReference type="GO" id="GO:0004412">
    <property type="term" value="F:homoserine dehydrogenase activity"/>
    <property type="evidence" value="ECO:0007669"/>
    <property type="project" value="UniProtKB-EC"/>
</dbReference>
<feature type="binding site" evidence="11">
    <location>
        <position position="202"/>
    </location>
    <ligand>
        <name>L-homoserine</name>
        <dbReference type="ChEBI" id="CHEBI:57476"/>
    </ligand>
</feature>
<dbReference type="AlphaFoldDB" id="Q6KZ50"/>
<evidence type="ECO:0000256" key="1">
    <source>
        <dbReference type="ARBA" id="ARBA00005056"/>
    </source>
</evidence>
<evidence type="ECO:0000256" key="7">
    <source>
        <dbReference type="ARBA" id="ARBA00022697"/>
    </source>
</evidence>
<evidence type="ECO:0000313" key="16">
    <source>
        <dbReference type="Proteomes" id="UP000000438"/>
    </source>
</evidence>
<dbReference type="PaxDb" id="263820-PTO1417"/>
<keyword evidence="7" id="KW-0791">Threonine biosynthesis</keyword>
<proteinExistence type="inferred from homology"/>
<name>Q6KZ50_PICTO</name>
<accession>Q6KZ50</accession>
<dbReference type="Proteomes" id="UP000192315">
    <property type="component" value="Unassembled WGS sequence"/>
</dbReference>
<dbReference type="EMBL" id="AE017261">
    <property type="protein sequence ID" value="AAT44002.1"/>
    <property type="molecule type" value="Genomic_DNA"/>
</dbReference>
<dbReference type="KEGG" id="pto:PTO1417"/>
<accession>A0A8G2L7A9</accession>
<dbReference type="OrthoDB" id="4488at2157"/>
<comment type="pathway">
    <text evidence="1">Amino-acid biosynthesis; L-threonine biosynthesis; L-threonine from L-aspartate: step 3/5.</text>
</comment>
<keyword evidence="9" id="KW-0486">Methionine biosynthesis</keyword>
<evidence type="ECO:0000259" key="13">
    <source>
        <dbReference type="Pfam" id="PF03447"/>
    </source>
</evidence>
<evidence type="ECO:0000256" key="9">
    <source>
        <dbReference type="ARBA" id="ARBA00023167"/>
    </source>
</evidence>
<dbReference type="PATRIC" id="fig|263820.9.peg.1471"/>
<evidence type="ECO:0000259" key="12">
    <source>
        <dbReference type="Pfam" id="PF00742"/>
    </source>
</evidence>
<evidence type="ECO:0000256" key="6">
    <source>
        <dbReference type="ARBA" id="ARBA00022605"/>
    </source>
</evidence>
<feature type="active site" description="Proton donor" evidence="10">
    <location>
        <position position="217"/>
    </location>
</feature>
<feature type="binding site" evidence="11">
    <location>
        <begin position="7"/>
        <end position="12"/>
    </location>
    <ligand>
        <name>NADP(+)</name>
        <dbReference type="ChEBI" id="CHEBI:58349"/>
    </ligand>
</feature>
<evidence type="ECO:0000313" key="14">
    <source>
        <dbReference type="EMBL" id="AAT44002.1"/>
    </source>
</evidence>
<evidence type="ECO:0000256" key="4">
    <source>
        <dbReference type="ARBA" id="ARBA00013213"/>
    </source>
</evidence>
<dbReference type="STRING" id="263820.PTO1417"/>
<dbReference type="PANTHER" id="PTHR43331">
    <property type="entry name" value="HOMOSERINE DEHYDROGENASE"/>
    <property type="match status" value="1"/>
</dbReference>
<dbReference type="GO" id="GO:0009086">
    <property type="term" value="P:methionine biosynthetic process"/>
    <property type="evidence" value="ECO:0007669"/>
    <property type="project" value="UniProtKB-KW"/>
</dbReference>
<dbReference type="InterPro" id="IPR001342">
    <property type="entry name" value="HDH_cat"/>
</dbReference>
<dbReference type="EC" id="1.1.1.3" evidence="4"/>
<reference evidence="14 16" key="1">
    <citation type="journal article" date="2004" name="Proc. Natl. Acad. Sci. U.S.A.">
        <title>Genome sequence of Picrophilus torridus and its implications for life around pH 0.</title>
        <authorList>
            <person name="Futterer O."/>
            <person name="Angelov A."/>
            <person name="Liesegang H."/>
            <person name="Gottschalk G."/>
            <person name="Schleper C."/>
            <person name="Schepers B."/>
            <person name="Dock C."/>
            <person name="Antranikian G."/>
            <person name="Liebl W."/>
        </authorList>
    </citation>
    <scope>NUCLEOTIDE SEQUENCE [LARGE SCALE GENOMIC DNA]</scope>
    <source>
        <strain evidence="16">ATCC 700027 / DSM 9790 / JCM 10055 / NBRC 100828</strain>
        <strain evidence="14">DSM 9790</strain>
    </source>
</reference>
<keyword evidence="17" id="KW-1185">Reference proteome</keyword>
<feature type="binding site" evidence="11">
    <location>
        <position position="118"/>
    </location>
    <ligand>
        <name>NADPH</name>
        <dbReference type="ChEBI" id="CHEBI:57783"/>
    </ligand>
</feature>
<evidence type="ECO:0000313" key="15">
    <source>
        <dbReference type="EMBL" id="SMD30927.1"/>
    </source>
</evidence>
<gene>
    <name evidence="14" type="ordered locus">PTO1417</name>
    <name evidence="15" type="ORF">SAMN02745355_0845</name>
</gene>
<protein>
    <recommendedName>
        <fullName evidence="5">Homoserine dehydrogenase</fullName>
        <ecNumber evidence="4">1.1.1.3</ecNumber>
    </recommendedName>
</protein>
<dbReference type="Pfam" id="PF00742">
    <property type="entry name" value="Homoserine_dh"/>
    <property type="match status" value="1"/>
</dbReference>
<dbReference type="HOGENOM" id="CLU_009116_1_2_2"/>
<comment type="similarity">
    <text evidence="3">Belongs to the homoserine dehydrogenase family.</text>
</comment>